<accession>A0ABQ3HJ32</accession>
<comment type="caution">
    <text evidence="1">The sequence shown here is derived from an EMBL/GenBank/DDBJ whole genome shotgun (WGS) entry which is preliminary data.</text>
</comment>
<reference evidence="2" key="1">
    <citation type="journal article" date="2019" name="Int. J. Syst. Evol. Microbiol.">
        <title>The Global Catalogue of Microorganisms (GCM) 10K type strain sequencing project: providing services to taxonomists for standard genome sequencing and annotation.</title>
        <authorList>
            <consortium name="The Broad Institute Genomics Platform"/>
            <consortium name="The Broad Institute Genome Sequencing Center for Infectious Disease"/>
            <person name="Wu L."/>
            <person name="Ma J."/>
        </authorList>
    </citation>
    <scope>NUCLEOTIDE SEQUENCE [LARGE SCALE GENOMIC DNA]</scope>
    <source>
        <strain evidence="2">CGMCC 1.12791</strain>
    </source>
</reference>
<keyword evidence="2" id="KW-1185">Reference proteome</keyword>
<dbReference type="Proteomes" id="UP000597341">
    <property type="component" value="Unassembled WGS sequence"/>
</dbReference>
<dbReference type="EMBL" id="BNAD01000005">
    <property type="protein sequence ID" value="GHE17678.1"/>
    <property type="molecule type" value="Genomic_DNA"/>
</dbReference>
<proteinExistence type="predicted"/>
<evidence type="ECO:0000313" key="1">
    <source>
        <dbReference type="EMBL" id="GHE17678.1"/>
    </source>
</evidence>
<organism evidence="1 2">
    <name type="scientific">Nocardioides flavus</name>
    <name type="common">ex Wang et al. 2016</name>
    <dbReference type="NCBI Taxonomy" id="2058780"/>
    <lineage>
        <taxon>Bacteria</taxon>
        <taxon>Bacillati</taxon>
        <taxon>Actinomycetota</taxon>
        <taxon>Actinomycetes</taxon>
        <taxon>Propionibacteriales</taxon>
        <taxon>Nocardioidaceae</taxon>
        <taxon>Nocardioides</taxon>
    </lineage>
</organism>
<protein>
    <submittedName>
        <fullName evidence="1">Uncharacterized protein</fullName>
    </submittedName>
</protein>
<evidence type="ECO:0000313" key="2">
    <source>
        <dbReference type="Proteomes" id="UP000597341"/>
    </source>
</evidence>
<dbReference type="RefSeq" id="WP_191279605.1">
    <property type="nucleotide sequence ID" value="NZ_BNAD01000005.1"/>
</dbReference>
<gene>
    <name evidence="1" type="ORF">GCM10011376_22880</name>
</gene>
<name>A0ABQ3HJ32_9ACTN</name>
<sequence>MNKRPIDLEDALRYHVGWSEETRAMVRSELTRIAATTFVADVHGYWNSVKVYDASGETIADILKTKIWYSPSVAPATTDGTNSWGWLCVSFDGVAGARRISGPTAAESVACPSCNVVHAGDECW</sequence>